<protein>
    <submittedName>
        <fullName evidence="1">YebG family protein</fullName>
    </submittedName>
</protein>
<comment type="caution">
    <text evidence="1">The sequence shown here is derived from an EMBL/GenBank/DDBJ whole genome shotgun (WGS) entry which is preliminary data.</text>
</comment>
<dbReference type="InterPro" id="IPR038627">
    <property type="entry name" value="YebG-like_sf"/>
</dbReference>
<gene>
    <name evidence="1" type="ORF">PSYJA_37774</name>
</gene>
<dbReference type="Pfam" id="PF07130">
    <property type="entry name" value="YebG"/>
    <property type="match status" value="1"/>
</dbReference>
<dbReference type="AlphaFoldDB" id="F3FVZ2"/>
<sequence>MAVETLYRSTRDLETTFVDRKLADAHDQMLELAELLTDVLIKNVPGISEKHAEDASIYMAKNRAVFAAAFKNNATALSELSEPAVPVLPYPAVRLLPS</sequence>
<dbReference type="Proteomes" id="UP000004471">
    <property type="component" value="Unassembled WGS sequence"/>
</dbReference>
<accession>F3FVZ2</accession>
<dbReference type="InterPro" id="IPR009813">
    <property type="entry name" value="Uncharacterised_YebG"/>
</dbReference>
<reference evidence="1 2" key="1">
    <citation type="journal article" date="2011" name="PLoS Pathog.">
        <title>Dynamic evolution of pathogenicity revealed by sequencing and comparative genomics of 19 Pseudomonas syringae isolates.</title>
        <authorList>
            <person name="Baltrus D.A."/>
            <person name="Nishimura M.T."/>
            <person name="Romanchuk A."/>
            <person name="Chang J.H."/>
            <person name="Mukhtar M.S."/>
            <person name="Cherkis K."/>
            <person name="Roach J."/>
            <person name="Grant S.R."/>
            <person name="Jones C.D."/>
            <person name="Dangl J.L."/>
        </authorList>
    </citation>
    <scope>NUCLEOTIDE SEQUENCE [LARGE SCALE GENOMIC DNA]</scope>
    <source>
        <strain evidence="2">M301072PT</strain>
    </source>
</reference>
<dbReference type="HOGENOM" id="CLU_146554_2_1_6"/>
<dbReference type="PATRIC" id="fig|629262.5.peg.5671"/>
<proteinExistence type="predicted"/>
<organism evidence="1 2">
    <name type="scientific">Pseudomonas syringae pv. japonica str. M301072</name>
    <dbReference type="NCBI Taxonomy" id="629262"/>
    <lineage>
        <taxon>Bacteria</taxon>
        <taxon>Pseudomonadati</taxon>
        <taxon>Pseudomonadota</taxon>
        <taxon>Gammaproteobacteria</taxon>
        <taxon>Pseudomonadales</taxon>
        <taxon>Pseudomonadaceae</taxon>
        <taxon>Pseudomonas</taxon>
        <taxon>Pseudomonas syringae</taxon>
    </lineage>
</organism>
<evidence type="ECO:0000313" key="2">
    <source>
        <dbReference type="Proteomes" id="UP000004471"/>
    </source>
</evidence>
<evidence type="ECO:0000313" key="1">
    <source>
        <dbReference type="EMBL" id="EGH34384.1"/>
    </source>
</evidence>
<dbReference type="EMBL" id="AEAH01002480">
    <property type="protein sequence ID" value="EGH34384.1"/>
    <property type="molecule type" value="Genomic_DNA"/>
</dbReference>
<name>F3FVZ2_PSESX</name>
<dbReference type="Gene3D" id="1.10.10.710">
    <property type="entry name" value="PSPTO_1197 like"/>
    <property type="match status" value="1"/>
</dbReference>